<dbReference type="InterPro" id="IPR000086">
    <property type="entry name" value="NUDIX_hydrolase_dom"/>
</dbReference>
<dbReference type="Proteomes" id="UP000295131">
    <property type="component" value="Unassembled WGS sequence"/>
</dbReference>
<dbReference type="GO" id="GO:0016787">
    <property type="term" value="F:hydrolase activity"/>
    <property type="evidence" value="ECO:0007669"/>
    <property type="project" value="UniProtKB-KW"/>
</dbReference>
<organism evidence="2 3">
    <name type="scientific">Pseudohoeflea suaedae</name>
    <dbReference type="NCBI Taxonomy" id="877384"/>
    <lineage>
        <taxon>Bacteria</taxon>
        <taxon>Pseudomonadati</taxon>
        <taxon>Pseudomonadota</taxon>
        <taxon>Alphaproteobacteria</taxon>
        <taxon>Hyphomicrobiales</taxon>
        <taxon>Rhizobiaceae</taxon>
        <taxon>Pseudohoeflea</taxon>
    </lineage>
</organism>
<name>A0A4R5PJC7_9HYPH</name>
<evidence type="ECO:0000313" key="2">
    <source>
        <dbReference type="EMBL" id="TDH35675.1"/>
    </source>
</evidence>
<keyword evidence="2" id="KW-0378">Hydrolase</keyword>
<reference evidence="2 3" key="1">
    <citation type="journal article" date="2013" name="Int. J. Syst. Evol. Microbiol.">
        <title>Hoeflea suaedae sp. nov., an endophytic bacterium isolated from the root of the halophyte Suaeda maritima.</title>
        <authorList>
            <person name="Chung E.J."/>
            <person name="Park J.A."/>
            <person name="Pramanik P."/>
            <person name="Bibi F."/>
            <person name="Jeon C.O."/>
            <person name="Chung Y.R."/>
        </authorList>
    </citation>
    <scope>NUCLEOTIDE SEQUENCE [LARGE SCALE GENOMIC DNA]</scope>
    <source>
        <strain evidence="2 3">YC6898</strain>
    </source>
</reference>
<dbReference type="AlphaFoldDB" id="A0A4R5PJC7"/>
<dbReference type="PROSITE" id="PS51462">
    <property type="entry name" value="NUDIX"/>
    <property type="match status" value="1"/>
</dbReference>
<dbReference type="InterPro" id="IPR015797">
    <property type="entry name" value="NUDIX_hydrolase-like_dom_sf"/>
</dbReference>
<sequence>MIPNRSFATIRSIDIRVAPGDLPWAEARRAEVEAQWAMEKAANPHIFNGEVLLLSEVGFQDGHVSGTAHVTRYANQIYWIRHGRRDTGVAHLFSAAVIVSSDGAVLLGRMADHTINAGQLYSPCGSLDRSDIVGDRVDVYANMAREVAEETGLDLADAEAASESLIYRADGLFALFRIHRFNRDAATLMAEIGRHIAGDEEPELSEMVAIRGPEDMTGDIKPYMADYLHHHFGADADHSM</sequence>
<dbReference type="EMBL" id="SMSI01000002">
    <property type="protein sequence ID" value="TDH35675.1"/>
    <property type="molecule type" value="Genomic_DNA"/>
</dbReference>
<evidence type="ECO:0000313" key="3">
    <source>
        <dbReference type="Proteomes" id="UP000295131"/>
    </source>
</evidence>
<dbReference type="SUPFAM" id="SSF55811">
    <property type="entry name" value="Nudix"/>
    <property type="match status" value="1"/>
</dbReference>
<protein>
    <submittedName>
        <fullName evidence="2">NUDIX hydrolase</fullName>
    </submittedName>
</protein>
<dbReference type="RefSeq" id="WP_133284375.1">
    <property type="nucleotide sequence ID" value="NZ_SMSI01000002.1"/>
</dbReference>
<dbReference type="Gene3D" id="3.90.79.10">
    <property type="entry name" value="Nucleoside Triphosphate Pyrophosphohydrolase"/>
    <property type="match status" value="1"/>
</dbReference>
<proteinExistence type="predicted"/>
<comment type="caution">
    <text evidence="2">The sequence shown here is derived from an EMBL/GenBank/DDBJ whole genome shotgun (WGS) entry which is preliminary data.</text>
</comment>
<gene>
    <name evidence="2" type="ORF">E2A64_10055</name>
</gene>
<accession>A0A4R5PJC7</accession>
<keyword evidence="3" id="KW-1185">Reference proteome</keyword>
<evidence type="ECO:0000259" key="1">
    <source>
        <dbReference type="PROSITE" id="PS51462"/>
    </source>
</evidence>
<feature type="domain" description="Nudix hydrolase" evidence="1">
    <location>
        <begin position="83"/>
        <end position="228"/>
    </location>
</feature>
<dbReference type="OrthoDB" id="9806849at2"/>